<accession>A0A238D6J3</accession>
<name>A0A238D6J3_THIDL</name>
<evidence type="ECO:0000313" key="1">
    <source>
        <dbReference type="EMBL" id="SBP88958.1"/>
    </source>
</evidence>
<reference evidence="1 2" key="1">
    <citation type="submission" date="2016-06" db="EMBL/GenBank/DDBJ databases">
        <authorList>
            <person name="Kjaerup R.B."/>
            <person name="Dalgaard T.S."/>
            <person name="Juul-Madsen H.R."/>
        </authorList>
    </citation>
    <scope>NUCLEOTIDE SEQUENCE [LARGE SCALE GENOMIC DNA]</scope>
    <source>
        <strain evidence="1 2">DSM 16361</strain>
    </source>
</reference>
<dbReference type="AlphaFoldDB" id="A0A238D6J3"/>
<organism evidence="1 2">
    <name type="scientific">Thiomonas delicata</name>
    <name type="common">Thiomonas cuprina</name>
    <dbReference type="NCBI Taxonomy" id="364030"/>
    <lineage>
        <taxon>Bacteria</taxon>
        <taxon>Pseudomonadati</taxon>
        <taxon>Pseudomonadota</taxon>
        <taxon>Betaproteobacteria</taxon>
        <taxon>Burkholderiales</taxon>
        <taxon>Thiomonas</taxon>
    </lineage>
</organism>
<gene>
    <name evidence="1" type="ORF">THIARS_70578</name>
</gene>
<dbReference type="Proteomes" id="UP000214566">
    <property type="component" value="Unassembled WGS sequence"/>
</dbReference>
<proteinExistence type="predicted"/>
<dbReference type="EMBL" id="FLMQ01000056">
    <property type="protein sequence ID" value="SBP88958.1"/>
    <property type="molecule type" value="Genomic_DNA"/>
</dbReference>
<sequence>MRRSPAFSAGPQLDPQDKNVFASNWDVGGSWRNMLLEAQPPRKTTAVKAAGKSNFFRVMSCCWFLLVLQEVYC</sequence>
<keyword evidence="2" id="KW-1185">Reference proteome</keyword>
<evidence type="ECO:0000313" key="2">
    <source>
        <dbReference type="Proteomes" id="UP000214566"/>
    </source>
</evidence>
<protein>
    <submittedName>
        <fullName evidence="1">Uncharacterized protein</fullName>
    </submittedName>
</protein>